<keyword evidence="1" id="KW-0812">Transmembrane</keyword>
<gene>
    <name evidence="2" type="ORF">SAMN04488540_12042</name>
</gene>
<protein>
    <recommendedName>
        <fullName evidence="1">SURF1-like protein</fullName>
    </recommendedName>
</protein>
<name>A0A1G8ZKX2_9GAMM</name>
<dbReference type="CDD" id="cd06662">
    <property type="entry name" value="SURF1"/>
    <property type="match status" value="1"/>
</dbReference>
<dbReference type="InterPro" id="IPR002994">
    <property type="entry name" value="Surf1/Shy1"/>
</dbReference>
<dbReference type="OrthoDB" id="9789940at2"/>
<sequence>MKYWWFPLITLAVFCALVKLGWWQLQRADTKQQLQQQLQQRAQRTLSWSQVQATADVAGFGLTVSVQPQALPPLLLDNRTLNGQVGYQWLQPVVVGAEAPLLLLDLGFVAAGLSRNQLPALPELPATLPVSGRLYRPGHNPLSTQAHGEPGAKIRIQAVNFEEIEQMLRQPLLPYLLFVDQPAEIGFIRHWRPISMSPDKHKGYAVQWFGLATAWLVIVYLLWRRQRPLASLQQAR</sequence>
<dbReference type="Pfam" id="PF02104">
    <property type="entry name" value="SURF1"/>
    <property type="match status" value="1"/>
</dbReference>
<evidence type="ECO:0000313" key="2">
    <source>
        <dbReference type="EMBL" id="SDK15707.1"/>
    </source>
</evidence>
<dbReference type="Proteomes" id="UP000199527">
    <property type="component" value="Unassembled WGS sequence"/>
</dbReference>
<evidence type="ECO:0000256" key="1">
    <source>
        <dbReference type="RuleBase" id="RU363076"/>
    </source>
</evidence>
<proteinExistence type="inferred from homology"/>
<evidence type="ECO:0000313" key="3">
    <source>
        <dbReference type="Proteomes" id="UP000199527"/>
    </source>
</evidence>
<dbReference type="PROSITE" id="PS50895">
    <property type="entry name" value="SURF1"/>
    <property type="match status" value="1"/>
</dbReference>
<accession>A0A1G8ZKX2</accession>
<dbReference type="EMBL" id="FNEM01000020">
    <property type="protein sequence ID" value="SDK15707.1"/>
    <property type="molecule type" value="Genomic_DNA"/>
</dbReference>
<keyword evidence="1" id="KW-1003">Cell membrane</keyword>
<feature type="transmembrane region" description="Helical" evidence="1">
    <location>
        <begin position="204"/>
        <end position="223"/>
    </location>
</feature>
<reference evidence="3" key="1">
    <citation type="submission" date="2016-10" db="EMBL/GenBank/DDBJ databases">
        <authorList>
            <person name="Varghese N."/>
            <person name="Submissions S."/>
        </authorList>
    </citation>
    <scope>NUCLEOTIDE SEQUENCE [LARGE SCALE GENOMIC DNA]</scope>
    <source>
        <strain evidence="3">DSM 23317</strain>
    </source>
</reference>
<dbReference type="AlphaFoldDB" id="A0A1G8ZKX2"/>
<keyword evidence="1" id="KW-0472">Membrane</keyword>
<dbReference type="GO" id="GO:0005886">
    <property type="term" value="C:plasma membrane"/>
    <property type="evidence" value="ECO:0007669"/>
    <property type="project" value="UniProtKB-SubCell"/>
</dbReference>
<keyword evidence="1" id="KW-1133">Transmembrane helix</keyword>
<organism evidence="2 3">
    <name type="scientific">Ferrimonas sediminum</name>
    <dbReference type="NCBI Taxonomy" id="718193"/>
    <lineage>
        <taxon>Bacteria</taxon>
        <taxon>Pseudomonadati</taxon>
        <taxon>Pseudomonadota</taxon>
        <taxon>Gammaproteobacteria</taxon>
        <taxon>Alteromonadales</taxon>
        <taxon>Ferrimonadaceae</taxon>
        <taxon>Ferrimonas</taxon>
    </lineage>
</organism>
<keyword evidence="3" id="KW-1185">Reference proteome</keyword>
<comment type="subcellular location">
    <subcellularLocation>
        <location evidence="1">Cell membrane</location>
        <topology evidence="1">Multi-pass membrane protein</topology>
    </subcellularLocation>
</comment>
<dbReference type="RefSeq" id="WP_090367795.1">
    <property type="nucleotide sequence ID" value="NZ_FNEM01000020.1"/>
</dbReference>
<comment type="caution">
    <text evidence="1">Lacks conserved residue(s) required for the propagation of feature annotation.</text>
</comment>
<comment type="similarity">
    <text evidence="1">Belongs to the SURF1 family.</text>
</comment>